<proteinExistence type="inferred from homology"/>
<comment type="caution">
    <text evidence="7">The sequence shown here is derived from an EMBL/GenBank/DDBJ whole genome shotgun (WGS) entry which is preliminary data.</text>
</comment>
<comment type="similarity">
    <text evidence="1">Belongs to the AfsR/DnrI/RedD regulatory family.</text>
</comment>
<dbReference type="SMART" id="SM00862">
    <property type="entry name" value="Trans_reg_C"/>
    <property type="match status" value="1"/>
</dbReference>
<gene>
    <name evidence="7" type="ORF">KHB02_09370</name>
</gene>
<evidence type="ECO:0000259" key="6">
    <source>
        <dbReference type="SMART" id="SM01043"/>
    </source>
</evidence>
<protein>
    <submittedName>
        <fullName evidence="7">Winged helix-turn-helix domain-containing protein</fullName>
    </submittedName>
</protein>
<dbReference type="InterPro" id="IPR036388">
    <property type="entry name" value="WH-like_DNA-bd_sf"/>
</dbReference>
<dbReference type="InterPro" id="IPR049945">
    <property type="entry name" value="AAA_22"/>
</dbReference>
<dbReference type="Pfam" id="PF03704">
    <property type="entry name" value="BTAD"/>
    <property type="match status" value="1"/>
</dbReference>
<evidence type="ECO:0000256" key="1">
    <source>
        <dbReference type="ARBA" id="ARBA00005820"/>
    </source>
</evidence>
<dbReference type="InterPro" id="IPR016032">
    <property type="entry name" value="Sig_transdc_resp-reg_C-effctor"/>
</dbReference>
<dbReference type="InterPro" id="IPR005158">
    <property type="entry name" value="BTAD"/>
</dbReference>
<dbReference type="Gene3D" id="1.25.40.10">
    <property type="entry name" value="Tetratricopeptide repeat domain"/>
    <property type="match status" value="1"/>
</dbReference>
<keyword evidence="4" id="KW-0804">Transcription</keyword>
<dbReference type="SUPFAM" id="SSF46894">
    <property type="entry name" value="C-terminal effector domain of the bipartite response regulators"/>
    <property type="match status" value="1"/>
</dbReference>
<organism evidence="7">
    <name type="scientific">Neobacillus citreus</name>
    <dbReference type="NCBI Taxonomy" id="2833578"/>
    <lineage>
        <taxon>Bacteria</taxon>
        <taxon>Bacillati</taxon>
        <taxon>Bacillota</taxon>
        <taxon>Bacilli</taxon>
        <taxon>Bacillales</taxon>
        <taxon>Bacillaceae</taxon>
        <taxon>Neobacillus</taxon>
    </lineage>
</organism>
<dbReference type="PANTHER" id="PTHR47691:SF3">
    <property type="entry name" value="HTH-TYPE TRANSCRIPTIONAL REGULATOR RV0890C-RELATED"/>
    <property type="match status" value="1"/>
</dbReference>
<keyword evidence="2" id="KW-0805">Transcription regulation</keyword>
<dbReference type="AlphaFoldDB" id="A0A942SWQ2"/>
<dbReference type="GO" id="GO:0000160">
    <property type="term" value="P:phosphorelay signal transduction system"/>
    <property type="evidence" value="ECO:0007669"/>
    <property type="project" value="InterPro"/>
</dbReference>
<feature type="domain" description="OmpR/PhoB-type" evidence="5">
    <location>
        <begin position="20"/>
        <end position="92"/>
    </location>
</feature>
<keyword evidence="3" id="KW-0238">DNA-binding</keyword>
<dbReference type="Gene3D" id="3.40.50.300">
    <property type="entry name" value="P-loop containing nucleotide triphosphate hydrolases"/>
    <property type="match status" value="1"/>
</dbReference>
<dbReference type="EMBL" id="JAGYPE010000002">
    <property type="protein sequence ID" value="MBS4181594.1"/>
    <property type="molecule type" value="Genomic_DNA"/>
</dbReference>
<dbReference type="InterPro" id="IPR011990">
    <property type="entry name" value="TPR-like_helical_dom_sf"/>
</dbReference>
<evidence type="ECO:0000313" key="7">
    <source>
        <dbReference type="EMBL" id="MBS4181594.1"/>
    </source>
</evidence>
<accession>A0A942SWQ2</accession>
<evidence type="ECO:0000256" key="3">
    <source>
        <dbReference type="ARBA" id="ARBA00023125"/>
    </source>
</evidence>
<dbReference type="SMART" id="SM01043">
    <property type="entry name" value="BTAD"/>
    <property type="match status" value="1"/>
</dbReference>
<evidence type="ECO:0000256" key="4">
    <source>
        <dbReference type="ARBA" id="ARBA00023163"/>
    </source>
</evidence>
<dbReference type="Pfam" id="PF13401">
    <property type="entry name" value="AAA_22"/>
    <property type="match status" value="1"/>
</dbReference>
<dbReference type="Pfam" id="PF00486">
    <property type="entry name" value="Trans_reg_C"/>
    <property type="match status" value="1"/>
</dbReference>
<dbReference type="InterPro" id="IPR027417">
    <property type="entry name" value="P-loop_NTPase"/>
</dbReference>
<dbReference type="GO" id="GO:0016887">
    <property type="term" value="F:ATP hydrolysis activity"/>
    <property type="evidence" value="ECO:0007669"/>
    <property type="project" value="InterPro"/>
</dbReference>
<evidence type="ECO:0000259" key="5">
    <source>
        <dbReference type="SMART" id="SM00862"/>
    </source>
</evidence>
<dbReference type="SUPFAM" id="SSF48452">
    <property type="entry name" value="TPR-like"/>
    <property type="match status" value="1"/>
</dbReference>
<feature type="domain" description="Bacterial transcriptional activator" evidence="6">
    <location>
        <begin position="99"/>
        <end position="232"/>
    </location>
</feature>
<dbReference type="InterPro" id="IPR058852">
    <property type="entry name" value="HTH_77"/>
</dbReference>
<dbReference type="GO" id="GO:0003677">
    <property type="term" value="F:DNA binding"/>
    <property type="evidence" value="ECO:0007669"/>
    <property type="project" value="UniProtKB-KW"/>
</dbReference>
<sequence>MPVESRVAVLGPVTVEGPDGAAVPVPGALARSFLTALVLAPGHALSSGTLIDELWGDDRPKGARAALQTLVSRLRRTTADGLVVSTSTGYALGGDPADIDLVAAEHAAHAPDTDAARSALGRWRGAPGADVGGDLGSELADRAAAAEHAVRRRLAALLFEDGDAAAAATTWLAEVDAAPFDDTAAAGAMRALDADGRTAEALAVFAAHRGRLADGLGADPSVELVRLNAELLRRSVASPNAVRRTGLRVASNELVGRQDDVATVSRLLDEHRLVTVLGPGGIGKTRLAQAVAAALPTTVGVAVLELAPIGDGEDLLPALGALLGIAEVRTARMLQDAVVTDLRSRVVRALDDGPTVLVLDNCEHLLHTVARCTADLLAAVPGLRVLTTSRAPLAIAGEVVAPLGPLPVGADGAAVRLFTERARAARPGAVLPVDAVRRICTRLDGSPLAIELAAARIRGMSVDEVERRLDDRFALLRGGDRSAPERHRTLLAVIEWSWRLLDAGAQDLLTRLALFPDGVAVDAVESVAEPDRRPDALDDLADLVEQSLVQLVEVEGEPVRYRLLETVREFGAARLAERGTADAVRSAMTVWGRELSAARNLFAVRGRAQLVAFTDVRREADNLVTVLRWALRADDVPTVAHVFAALGGYWTLRGLHREVAAIAPDVVAALRSRTPEPGDRAAAVIGLVMCGATAAFTDLRTTARAITGLRELHRSGRAEDPVVDALGGLLLTLGRTGPGHAELARLRSDRDPAVALLGHMLSAPLAENDGDPRGALRYAQRAEELARVSDEAWARGTVAVTLTQLLAQSGRYRESLAAAVTARDHLELFGAEDDLYEIGWTVGLASAATGDVDRARTVAAGLRHRPDGGRGGFEDRGLIAVLAVAIDAECARHEGDLEAAAAGYVRAWEVVQPGHGPSAHWALMAGAARIAAADEAAVGRTDGAAPGLPAAELAVARRIRVGTLVQLRLRQGRLDMPVVGTALAGLAIAYARTGRSAAAAGCWGALARIGSRQDFAVLAHARLRPVLADVVGEQELAAAEAAAAGWDRTEAARRVRALLEQARLTA</sequence>
<dbReference type="InterPro" id="IPR001867">
    <property type="entry name" value="OmpR/PhoB-type_DNA-bd"/>
</dbReference>
<dbReference type="GO" id="GO:0006355">
    <property type="term" value="P:regulation of DNA-templated transcription"/>
    <property type="evidence" value="ECO:0007669"/>
    <property type="project" value="InterPro"/>
</dbReference>
<evidence type="ECO:0000256" key="2">
    <source>
        <dbReference type="ARBA" id="ARBA00023015"/>
    </source>
</evidence>
<dbReference type="PANTHER" id="PTHR47691">
    <property type="entry name" value="REGULATOR-RELATED"/>
    <property type="match status" value="1"/>
</dbReference>
<dbReference type="Gene3D" id="1.10.10.10">
    <property type="entry name" value="Winged helix-like DNA-binding domain superfamily/Winged helix DNA-binding domain"/>
    <property type="match status" value="1"/>
</dbReference>
<dbReference type="Pfam" id="PF25872">
    <property type="entry name" value="HTH_77"/>
    <property type="match status" value="1"/>
</dbReference>
<dbReference type="SUPFAM" id="SSF52540">
    <property type="entry name" value="P-loop containing nucleoside triphosphate hydrolases"/>
    <property type="match status" value="1"/>
</dbReference>
<reference evidence="7" key="1">
    <citation type="submission" date="2021-05" db="EMBL/GenBank/DDBJ databases">
        <title>Novel Bacillus species.</title>
        <authorList>
            <person name="Liu G."/>
        </authorList>
    </citation>
    <scope>NUCLEOTIDE SEQUENCE</scope>
    <source>
        <strain evidence="7">FJAT-50051</strain>
    </source>
</reference>
<name>A0A942SWQ2_9BACI</name>